<sequence length="95" mass="10426">MGDISSQHNDSGQKLALVDVWGGDEGGVGQPFLEELKEGLEACSYSFGVVHLERVNRRCFERNKGQFSSSKKSEGTFSWDSVQDSGQDESPPETL</sequence>
<proteinExistence type="predicted"/>
<reference evidence="2 3" key="1">
    <citation type="journal article" date="2018" name="PLoS Genet.">
        <title>Population sequencing reveals clonal diversity and ancestral inbreeding in the grapevine cultivar Chardonnay.</title>
        <authorList>
            <person name="Roach M.J."/>
            <person name="Johnson D.L."/>
            <person name="Bohlmann J."/>
            <person name="van Vuuren H.J."/>
            <person name="Jones S.J."/>
            <person name="Pretorius I.S."/>
            <person name="Schmidt S.A."/>
            <person name="Borneman A.R."/>
        </authorList>
    </citation>
    <scope>NUCLEOTIDE SEQUENCE [LARGE SCALE GENOMIC DNA]</scope>
    <source>
        <strain evidence="3">cv. Chardonnay</strain>
        <tissue evidence="2">Leaf</tissue>
    </source>
</reference>
<name>A0A438G053_VITVI</name>
<comment type="caution">
    <text evidence="2">The sequence shown here is derived from an EMBL/GenBank/DDBJ whole genome shotgun (WGS) entry which is preliminary data.</text>
</comment>
<gene>
    <name evidence="2" type="ORF">CK203_033179</name>
</gene>
<evidence type="ECO:0000256" key="1">
    <source>
        <dbReference type="SAM" id="MobiDB-lite"/>
    </source>
</evidence>
<feature type="compositionally biased region" description="Acidic residues" evidence="1">
    <location>
        <begin position="86"/>
        <end position="95"/>
    </location>
</feature>
<accession>A0A438G053</accession>
<feature type="compositionally biased region" description="Polar residues" evidence="1">
    <location>
        <begin position="65"/>
        <end position="85"/>
    </location>
</feature>
<protein>
    <submittedName>
        <fullName evidence="2">Uncharacterized protein</fullName>
    </submittedName>
</protein>
<dbReference type="EMBL" id="QGNW01000687">
    <property type="protein sequence ID" value="RVW65593.1"/>
    <property type="molecule type" value="Genomic_DNA"/>
</dbReference>
<organism evidence="2 3">
    <name type="scientific">Vitis vinifera</name>
    <name type="common">Grape</name>
    <dbReference type="NCBI Taxonomy" id="29760"/>
    <lineage>
        <taxon>Eukaryota</taxon>
        <taxon>Viridiplantae</taxon>
        <taxon>Streptophyta</taxon>
        <taxon>Embryophyta</taxon>
        <taxon>Tracheophyta</taxon>
        <taxon>Spermatophyta</taxon>
        <taxon>Magnoliopsida</taxon>
        <taxon>eudicotyledons</taxon>
        <taxon>Gunneridae</taxon>
        <taxon>Pentapetalae</taxon>
        <taxon>rosids</taxon>
        <taxon>Vitales</taxon>
        <taxon>Vitaceae</taxon>
        <taxon>Viteae</taxon>
        <taxon>Vitis</taxon>
    </lineage>
</organism>
<evidence type="ECO:0000313" key="2">
    <source>
        <dbReference type="EMBL" id="RVW65593.1"/>
    </source>
</evidence>
<feature type="region of interest" description="Disordered" evidence="1">
    <location>
        <begin position="64"/>
        <end position="95"/>
    </location>
</feature>
<dbReference type="AlphaFoldDB" id="A0A438G053"/>
<evidence type="ECO:0000313" key="3">
    <source>
        <dbReference type="Proteomes" id="UP000288805"/>
    </source>
</evidence>
<dbReference type="Proteomes" id="UP000288805">
    <property type="component" value="Unassembled WGS sequence"/>
</dbReference>